<comment type="caution">
    <text evidence="2">The sequence shown here is derived from an EMBL/GenBank/DDBJ whole genome shotgun (WGS) entry which is preliminary data.</text>
</comment>
<evidence type="ECO:0000313" key="2">
    <source>
        <dbReference type="EMBL" id="RUQ68088.1"/>
    </source>
</evidence>
<name>A0A3S0X9R8_9PROT</name>
<evidence type="ECO:0000313" key="3">
    <source>
        <dbReference type="Proteomes" id="UP000280346"/>
    </source>
</evidence>
<dbReference type="EMBL" id="RZIJ01000015">
    <property type="protein sequence ID" value="RUQ68088.1"/>
    <property type="molecule type" value="Genomic_DNA"/>
</dbReference>
<dbReference type="RefSeq" id="WP_127000522.1">
    <property type="nucleotide sequence ID" value="NZ_JBNPXW010000013.1"/>
</dbReference>
<keyword evidence="3" id="KW-1185">Reference proteome</keyword>
<dbReference type="Proteomes" id="UP000280346">
    <property type="component" value="Unassembled WGS sequence"/>
</dbReference>
<reference evidence="2 3" key="1">
    <citation type="submission" date="2018-12" db="EMBL/GenBank/DDBJ databases">
        <authorList>
            <person name="Yang Y."/>
        </authorList>
    </citation>
    <scope>NUCLEOTIDE SEQUENCE [LARGE SCALE GENOMIC DNA]</scope>
    <source>
        <strain evidence="2 3">GSF71</strain>
    </source>
</reference>
<dbReference type="Pfam" id="PF13835">
    <property type="entry name" value="DUF4194"/>
    <property type="match status" value="1"/>
</dbReference>
<dbReference type="AlphaFoldDB" id="A0A3S0X9R8"/>
<proteinExistence type="predicted"/>
<protein>
    <submittedName>
        <fullName evidence="2">DUF4194 domain-containing protein</fullName>
    </submittedName>
</protein>
<dbReference type="InterPro" id="IPR025449">
    <property type="entry name" value="JetB"/>
</dbReference>
<organism evidence="2 3">
    <name type="scientific">Azospirillum doebereinerae</name>
    <dbReference type="NCBI Taxonomy" id="92933"/>
    <lineage>
        <taxon>Bacteria</taxon>
        <taxon>Pseudomonadati</taxon>
        <taxon>Pseudomonadota</taxon>
        <taxon>Alphaproteobacteria</taxon>
        <taxon>Rhodospirillales</taxon>
        <taxon>Azospirillaceae</taxon>
        <taxon>Azospirillum</taxon>
    </lineage>
</organism>
<dbReference type="OrthoDB" id="8217812at2"/>
<feature type="region of interest" description="Disordered" evidence="1">
    <location>
        <begin position="201"/>
        <end position="234"/>
    </location>
</feature>
<accession>A0A3S0X9R8</accession>
<feature type="compositionally biased region" description="Basic and acidic residues" evidence="1">
    <location>
        <begin position="223"/>
        <end position="234"/>
    </location>
</feature>
<gene>
    <name evidence="2" type="ORF">EJ913_18400</name>
</gene>
<evidence type="ECO:0000256" key="1">
    <source>
        <dbReference type="SAM" id="MobiDB-lite"/>
    </source>
</evidence>
<sequence length="234" mass="26372">MLSDLQTILDRATGKEAETLEGDLRAAVRALWDRQFIYADDHGGAKPYELARRHRPYLESLFDAMGFNLVIDERERLVGILDQDGAAPRTLKLDETLFLLALRVIHAERIASFDLKERGRCDTSLSEVWTLIEERAQRRRPPLTRCVEIVRRFQRHGLVRALDDNGQDSTLEIRPAICLAMSEASLESLLRYAQSVAEGAGLDAGRPTIPSGLTDAEDDRPDGDDRAPFRHPEP</sequence>